<dbReference type="Proteomes" id="UP000299102">
    <property type="component" value="Unassembled WGS sequence"/>
</dbReference>
<evidence type="ECO:0000313" key="1">
    <source>
        <dbReference type="EMBL" id="GBP09060.1"/>
    </source>
</evidence>
<sequence>MKRYIAELKVGHGVGSRAGTGTELEDGTGLEIDCVTGTLVESMFLDVYRRARFCDLAAHEDASAVGFRKGLELDLRFQSSQNHFKF</sequence>
<gene>
    <name evidence="1" type="ORF">EVAR_78394_1</name>
</gene>
<reference evidence="1 2" key="1">
    <citation type="journal article" date="2019" name="Commun. Biol.">
        <title>The bagworm genome reveals a unique fibroin gene that provides high tensile strength.</title>
        <authorList>
            <person name="Kono N."/>
            <person name="Nakamura H."/>
            <person name="Ohtoshi R."/>
            <person name="Tomita M."/>
            <person name="Numata K."/>
            <person name="Arakawa K."/>
        </authorList>
    </citation>
    <scope>NUCLEOTIDE SEQUENCE [LARGE SCALE GENOMIC DNA]</scope>
</reference>
<proteinExistence type="predicted"/>
<name>A0A4C1T643_EUMVA</name>
<dbReference type="EMBL" id="BGZK01000033">
    <property type="protein sequence ID" value="GBP09060.1"/>
    <property type="molecule type" value="Genomic_DNA"/>
</dbReference>
<comment type="caution">
    <text evidence="1">The sequence shown here is derived from an EMBL/GenBank/DDBJ whole genome shotgun (WGS) entry which is preliminary data.</text>
</comment>
<accession>A0A4C1T643</accession>
<keyword evidence="2" id="KW-1185">Reference proteome</keyword>
<protein>
    <submittedName>
        <fullName evidence="1">Uncharacterized protein</fullName>
    </submittedName>
</protein>
<evidence type="ECO:0000313" key="2">
    <source>
        <dbReference type="Proteomes" id="UP000299102"/>
    </source>
</evidence>
<dbReference type="AlphaFoldDB" id="A0A4C1T643"/>
<organism evidence="1 2">
    <name type="scientific">Eumeta variegata</name>
    <name type="common">Bagworm moth</name>
    <name type="synonym">Eumeta japonica</name>
    <dbReference type="NCBI Taxonomy" id="151549"/>
    <lineage>
        <taxon>Eukaryota</taxon>
        <taxon>Metazoa</taxon>
        <taxon>Ecdysozoa</taxon>
        <taxon>Arthropoda</taxon>
        <taxon>Hexapoda</taxon>
        <taxon>Insecta</taxon>
        <taxon>Pterygota</taxon>
        <taxon>Neoptera</taxon>
        <taxon>Endopterygota</taxon>
        <taxon>Lepidoptera</taxon>
        <taxon>Glossata</taxon>
        <taxon>Ditrysia</taxon>
        <taxon>Tineoidea</taxon>
        <taxon>Psychidae</taxon>
        <taxon>Oiketicinae</taxon>
        <taxon>Eumeta</taxon>
    </lineage>
</organism>